<gene>
    <name evidence="1" type="ORF">NC653_013585</name>
</gene>
<name>A0AAD6QUV3_9ROSI</name>
<proteinExistence type="predicted"/>
<reference evidence="1" key="1">
    <citation type="journal article" date="2023" name="Mol. Ecol. Resour.">
        <title>Chromosome-level genome assembly of a triploid poplar Populus alba 'Berolinensis'.</title>
        <authorList>
            <person name="Chen S."/>
            <person name="Yu Y."/>
            <person name="Wang X."/>
            <person name="Wang S."/>
            <person name="Zhang T."/>
            <person name="Zhou Y."/>
            <person name="He R."/>
            <person name="Meng N."/>
            <person name="Wang Y."/>
            <person name="Liu W."/>
            <person name="Liu Z."/>
            <person name="Liu J."/>
            <person name="Guo Q."/>
            <person name="Huang H."/>
            <person name="Sederoff R.R."/>
            <person name="Wang G."/>
            <person name="Qu G."/>
            <person name="Chen S."/>
        </authorList>
    </citation>
    <scope>NUCLEOTIDE SEQUENCE</scope>
    <source>
        <strain evidence="1">SC-2020</strain>
    </source>
</reference>
<protein>
    <submittedName>
        <fullName evidence="1">Uncharacterized protein</fullName>
    </submittedName>
</protein>
<sequence>MLLSTSSGPSMCRVKNIWIRCLIDLSSFLTSSIFSPLPFFFLQSIVSLLKFCVKSHHRCLDRKNILFEKGSRINPLFLEASLLRQHLVLIKSRKDLYYVHD</sequence>
<organism evidence="1 2">
    <name type="scientific">Populus alba x Populus x berolinensis</name>
    <dbReference type="NCBI Taxonomy" id="444605"/>
    <lineage>
        <taxon>Eukaryota</taxon>
        <taxon>Viridiplantae</taxon>
        <taxon>Streptophyta</taxon>
        <taxon>Embryophyta</taxon>
        <taxon>Tracheophyta</taxon>
        <taxon>Spermatophyta</taxon>
        <taxon>Magnoliopsida</taxon>
        <taxon>eudicotyledons</taxon>
        <taxon>Gunneridae</taxon>
        <taxon>Pentapetalae</taxon>
        <taxon>rosids</taxon>
        <taxon>fabids</taxon>
        <taxon>Malpighiales</taxon>
        <taxon>Salicaceae</taxon>
        <taxon>Saliceae</taxon>
        <taxon>Populus</taxon>
    </lineage>
</organism>
<evidence type="ECO:0000313" key="1">
    <source>
        <dbReference type="EMBL" id="KAJ6997056.1"/>
    </source>
</evidence>
<evidence type="ECO:0000313" key="2">
    <source>
        <dbReference type="Proteomes" id="UP001164929"/>
    </source>
</evidence>
<dbReference type="AlphaFoldDB" id="A0AAD6QUV3"/>
<dbReference type="Proteomes" id="UP001164929">
    <property type="component" value="Chromosome 5"/>
</dbReference>
<dbReference type="EMBL" id="JAQIZT010000005">
    <property type="protein sequence ID" value="KAJ6997056.1"/>
    <property type="molecule type" value="Genomic_DNA"/>
</dbReference>
<accession>A0AAD6QUV3</accession>
<comment type="caution">
    <text evidence="1">The sequence shown here is derived from an EMBL/GenBank/DDBJ whole genome shotgun (WGS) entry which is preliminary data.</text>
</comment>
<keyword evidence="2" id="KW-1185">Reference proteome</keyword>